<protein>
    <recommendedName>
        <fullName evidence="5">PA14 domain-containing protein</fullName>
    </recommendedName>
</protein>
<keyword evidence="2" id="KW-0732">Signal</keyword>
<evidence type="ECO:0008006" key="5">
    <source>
        <dbReference type="Google" id="ProtNLM"/>
    </source>
</evidence>
<reference evidence="3 4" key="1">
    <citation type="submission" date="2015-01" db="EMBL/GenBank/DDBJ databases">
        <title>The Genome Sequence of Exophiala sideris CBS121828.</title>
        <authorList>
            <consortium name="The Broad Institute Genomics Platform"/>
            <person name="Cuomo C."/>
            <person name="de Hoog S."/>
            <person name="Gorbushina A."/>
            <person name="Stielow B."/>
            <person name="Teixiera M."/>
            <person name="Abouelleil A."/>
            <person name="Chapman S.B."/>
            <person name="Priest M."/>
            <person name="Young S.K."/>
            <person name="Wortman J."/>
            <person name="Nusbaum C."/>
            <person name="Birren B."/>
        </authorList>
    </citation>
    <scope>NUCLEOTIDE SEQUENCE [LARGE SCALE GENOMIC DNA]</scope>
    <source>
        <strain evidence="3 4">CBS 121828</strain>
    </source>
</reference>
<sequence length="1237" mass="126911">MQTKAWICLFGALVEAARAQSTPLATITPCPAAPALNLEPITVTTQYQPVFTCEPSSTCRRSRCTTIYPLQTYEYVSTVIPCPYGLSSVSTVTRTEQSVLVSRATTTITGTTLSTMVAVVHGTPTTSVLLHRDYTTVSKEWSAPYNSLGPLAIAGYPGSGLCTDCDLSQTLEVIECINSRQDPIQCRSGLETWIVQALPTSSAAVAHCSSTTAVPSAGVYTFTWTQICEAFTLQAPARTVTITIGGNEHPSLVVSTIQATSTVFPEQQWMAVATRSCNGPTTISFEVDVTKTFIYQWPQSTMHDTSPSKIPEPAGWSDWEATTAASTAVTPTTLPVTSSISIQPVSTTTTDSATSTTTVTSSVFSSTTSVSSSSSTTVVASSMGSTSSTSSPTSTTANASVFSTALSSAIALTTSSVSTSGLTTSSASALTATTSGVTLSGVTTSSGTTTASGIVTSSSTTPNPLGSTASTSVASSSQATTITRLTTAIPSTALTSTTTTTSMSATGFVLRITATPSGLRRRQSGLQFLGFDANDNSIAVTDPDSAALIFEGDGSTLLSNGMYLGTEVDQEGPVERVSTMPAGFHDWIFVGGLAQLQGTTGFCLGGDGIISAIVSNSACSNNISLVRAASPLVSSTASTSSSTFNGTTSVIPTTTLPGPDTTVTTTSGTPSAPSTLSTTTIGPVTTKTSFLSSYSVTTTISTTPIGPDTSTGTTTTEPRTSAASGSTTSEQTRSTTAGPLTTASAPETTTYSSVPVSSSVNTTVLPTNFSTESITSVGAMTTTSTNTTTSMMFLSTTSSGLTTTPESEISTMSATTESTSGSTQPGISTTTTKPETTTLTSNTSTTTKTSTTITYGTTTSSTDSTTIAPDTNIATTSTTITKTVSPTATNTTAMYTAPSTSVSNGTNTASSTMTTSTNSSSTTVTPFTTATSNTTITTGATATATNGTTTAIVTTTTAMNSTSTTVTPFTTATSNTTITTGTTATATNGTTTATITTTTAMNSTSTTITAFTTAINSTTTGSIDSTIAAPITTTTPTTTTTATTTTTTTEPPPTLVLPSPTYIYDPDTQGDADDDYYTQNIPVSVSLYGDYSETLYTSSNGLIGLTAGTVYYETDTLPSEAVPPNTAAPYWADLQLLADHGHGIWYSYVDGVVYVEYICTSFEDTSKYFHFQTTFDTATPNFVTYHYYEMGTGLTNNIGVQQSSTSGYTFAGDSDPNYGMVVQCDTTVAPGSCVQLS</sequence>
<feature type="compositionally biased region" description="Low complexity" evidence="1">
    <location>
        <begin position="903"/>
        <end position="924"/>
    </location>
</feature>
<dbReference type="STRING" id="1016849.A0A0D1W1I4"/>
<feature type="compositionally biased region" description="Low complexity" evidence="1">
    <location>
        <begin position="1033"/>
        <end position="1049"/>
    </location>
</feature>
<feature type="region of interest" description="Disordered" evidence="1">
    <location>
        <begin position="375"/>
        <end position="396"/>
    </location>
</feature>
<dbReference type="OrthoDB" id="4121018at2759"/>
<feature type="region of interest" description="Disordered" evidence="1">
    <location>
        <begin position="701"/>
        <end position="762"/>
    </location>
</feature>
<dbReference type="AlphaFoldDB" id="A0A0D1W1I4"/>
<dbReference type="HOGENOM" id="CLU_267058_0_0_1"/>
<feature type="compositionally biased region" description="Low complexity" evidence="1">
    <location>
        <begin position="701"/>
        <end position="716"/>
    </location>
</feature>
<feature type="region of interest" description="Disordered" evidence="1">
    <location>
        <begin position="1033"/>
        <end position="1054"/>
    </location>
</feature>
<feature type="region of interest" description="Disordered" evidence="1">
    <location>
        <begin position="636"/>
        <end position="682"/>
    </location>
</feature>
<evidence type="ECO:0000313" key="4">
    <source>
        <dbReference type="Proteomes" id="UP000053599"/>
    </source>
</evidence>
<evidence type="ECO:0000256" key="2">
    <source>
        <dbReference type="SAM" id="SignalP"/>
    </source>
</evidence>
<feature type="compositionally biased region" description="Low complexity" evidence="1">
    <location>
        <begin position="636"/>
        <end position="680"/>
    </location>
</feature>
<evidence type="ECO:0000313" key="3">
    <source>
        <dbReference type="EMBL" id="KIV82625.1"/>
    </source>
</evidence>
<evidence type="ECO:0000256" key="1">
    <source>
        <dbReference type="SAM" id="MobiDB-lite"/>
    </source>
</evidence>
<feature type="region of interest" description="Disordered" evidence="1">
    <location>
        <begin position="797"/>
        <end position="851"/>
    </location>
</feature>
<name>A0A0D1W1I4_9EURO</name>
<feature type="compositionally biased region" description="Low complexity" evidence="1">
    <location>
        <begin position="748"/>
        <end position="762"/>
    </location>
</feature>
<feature type="region of interest" description="Disordered" evidence="1">
    <location>
        <begin position="899"/>
        <end position="924"/>
    </location>
</feature>
<feature type="compositionally biased region" description="Polar residues" evidence="1">
    <location>
        <begin position="717"/>
        <end position="747"/>
    </location>
</feature>
<organism evidence="3 4">
    <name type="scientific">Exophiala sideris</name>
    <dbReference type="NCBI Taxonomy" id="1016849"/>
    <lineage>
        <taxon>Eukaryota</taxon>
        <taxon>Fungi</taxon>
        <taxon>Dikarya</taxon>
        <taxon>Ascomycota</taxon>
        <taxon>Pezizomycotina</taxon>
        <taxon>Eurotiomycetes</taxon>
        <taxon>Chaetothyriomycetidae</taxon>
        <taxon>Chaetothyriales</taxon>
        <taxon>Herpotrichiellaceae</taxon>
        <taxon>Exophiala</taxon>
    </lineage>
</organism>
<feature type="compositionally biased region" description="Low complexity" evidence="1">
    <location>
        <begin position="828"/>
        <end position="851"/>
    </location>
</feature>
<dbReference type="Proteomes" id="UP000053599">
    <property type="component" value="Unassembled WGS sequence"/>
</dbReference>
<feature type="compositionally biased region" description="Polar residues" evidence="1">
    <location>
        <begin position="805"/>
        <end position="827"/>
    </location>
</feature>
<dbReference type="EMBL" id="KN846952">
    <property type="protein sequence ID" value="KIV82625.1"/>
    <property type="molecule type" value="Genomic_DNA"/>
</dbReference>
<proteinExistence type="predicted"/>
<accession>A0A0D1W1I4</accession>
<feature type="signal peptide" evidence="2">
    <location>
        <begin position="1"/>
        <end position="19"/>
    </location>
</feature>
<feature type="chain" id="PRO_5002236080" description="PA14 domain-containing protein" evidence="2">
    <location>
        <begin position="20"/>
        <end position="1237"/>
    </location>
</feature>
<gene>
    <name evidence="3" type="ORF">PV11_04723</name>
</gene>
<feature type="region of interest" description="Disordered" evidence="1">
    <location>
        <begin position="441"/>
        <end position="472"/>
    </location>
</feature>